<keyword evidence="10" id="KW-0067">ATP-binding</keyword>
<feature type="compositionally biased region" description="Basic residues" evidence="14">
    <location>
        <begin position="709"/>
        <end position="720"/>
    </location>
</feature>
<feature type="compositionally biased region" description="Polar residues" evidence="14">
    <location>
        <begin position="850"/>
        <end position="882"/>
    </location>
</feature>
<dbReference type="InterPro" id="IPR024678">
    <property type="entry name" value="Kinase_OSR1/WNK_CCT"/>
</dbReference>
<dbReference type="GO" id="GO:0005524">
    <property type="term" value="F:ATP binding"/>
    <property type="evidence" value="ECO:0007669"/>
    <property type="project" value="UniProtKB-KW"/>
</dbReference>
<evidence type="ECO:0000256" key="6">
    <source>
        <dbReference type="ARBA" id="ARBA00022553"/>
    </source>
</evidence>
<dbReference type="InterPro" id="IPR011009">
    <property type="entry name" value="Kinase-like_dom_sf"/>
</dbReference>
<feature type="region of interest" description="Disordered" evidence="14">
    <location>
        <begin position="977"/>
        <end position="1007"/>
    </location>
</feature>
<feature type="region of interest" description="Disordered" evidence="14">
    <location>
        <begin position="849"/>
        <end position="882"/>
    </location>
</feature>
<keyword evidence="8" id="KW-0547">Nucleotide-binding</keyword>
<feature type="region of interest" description="Disordered" evidence="14">
    <location>
        <begin position="1291"/>
        <end position="1346"/>
    </location>
</feature>
<feature type="region of interest" description="Disordered" evidence="14">
    <location>
        <begin position="915"/>
        <end position="960"/>
    </location>
</feature>
<dbReference type="PROSITE" id="PS00108">
    <property type="entry name" value="PROTEIN_KINASE_ST"/>
    <property type="match status" value="1"/>
</dbReference>
<dbReference type="InterPro" id="IPR050588">
    <property type="entry name" value="WNK_Ser-Thr_kinase"/>
</dbReference>
<dbReference type="Gene3D" id="3.10.20.90">
    <property type="entry name" value="Phosphatidylinositol 3-kinase Catalytic Subunit, Chain A, domain 1"/>
    <property type="match status" value="2"/>
</dbReference>
<dbReference type="EC" id="2.7.11.1" evidence="3"/>
<dbReference type="FunFam" id="3.30.200.20:FF:000494">
    <property type="entry name" value="serine/threonine-protein kinase WNK2 isoform X2"/>
    <property type="match status" value="1"/>
</dbReference>
<dbReference type="FunFam" id="1.10.510.10:FF:000006">
    <property type="entry name" value="Serine/threonine-protein kinase WNK1 isoform 2"/>
    <property type="match status" value="1"/>
</dbReference>
<evidence type="ECO:0000256" key="7">
    <source>
        <dbReference type="ARBA" id="ARBA00022679"/>
    </source>
</evidence>
<dbReference type="Gene3D" id="1.10.510.10">
    <property type="entry name" value="Transferase(Phosphotransferase) domain 1"/>
    <property type="match status" value="1"/>
</dbReference>
<proteinExistence type="predicted"/>
<feature type="compositionally biased region" description="Basic residues" evidence="14">
    <location>
        <begin position="1297"/>
        <end position="1308"/>
    </location>
</feature>
<feature type="compositionally biased region" description="Low complexity" evidence="14">
    <location>
        <begin position="977"/>
        <end position="994"/>
    </location>
</feature>
<comment type="catalytic activity">
    <reaction evidence="11">
        <text>L-threonyl-[protein] + ATP = O-phospho-L-threonyl-[protein] + ADP + H(+)</text>
        <dbReference type="Rhea" id="RHEA:46608"/>
        <dbReference type="Rhea" id="RHEA-COMP:11060"/>
        <dbReference type="Rhea" id="RHEA-COMP:11605"/>
        <dbReference type="ChEBI" id="CHEBI:15378"/>
        <dbReference type="ChEBI" id="CHEBI:30013"/>
        <dbReference type="ChEBI" id="CHEBI:30616"/>
        <dbReference type="ChEBI" id="CHEBI:61977"/>
        <dbReference type="ChEBI" id="CHEBI:456216"/>
        <dbReference type="EC" id="2.7.11.1"/>
    </reaction>
</comment>
<keyword evidence="13" id="KW-0175">Coiled coil</keyword>
<dbReference type="CDD" id="cd14030">
    <property type="entry name" value="STKc_WNK1"/>
    <property type="match status" value="1"/>
</dbReference>
<evidence type="ECO:0000256" key="12">
    <source>
        <dbReference type="ARBA" id="ARBA00048679"/>
    </source>
</evidence>
<protein>
    <recommendedName>
        <fullName evidence="3">non-specific serine/threonine protein kinase</fullName>
        <ecNumber evidence="3">2.7.11.1</ecNumber>
    </recommendedName>
</protein>
<feature type="region of interest" description="Disordered" evidence="14">
    <location>
        <begin position="1480"/>
        <end position="1501"/>
    </location>
</feature>
<dbReference type="PROSITE" id="PS50011">
    <property type="entry name" value="PROTEIN_KINASE_DOM"/>
    <property type="match status" value="1"/>
</dbReference>
<feature type="domain" description="Protein kinase" evidence="15">
    <location>
        <begin position="204"/>
        <end position="462"/>
    </location>
</feature>
<feature type="region of interest" description="Disordered" evidence="14">
    <location>
        <begin position="1021"/>
        <end position="1046"/>
    </location>
</feature>
<dbReference type="InterPro" id="IPR000719">
    <property type="entry name" value="Prot_kinase_dom"/>
</dbReference>
<dbReference type="GO" id="GO:0004674">
    <property type="term" value="F:protein serine/threonine kinase activity"/>
    <property type="evidence" value="ECO:0007669"/>
    <property type="project" value="UniProtKB-KW"/>
</dbReference>
<evidence type="ECO:0000256" key="13">
    <source>
        <dbReference type="SAM" id="Coils"/>
    </source>
</evidence>
<dbReference type="Pfam" id="PF00069">
    <property type="entry name" value="Pkinase"/>
    <property type="match status" value="1"/>
</dbReference>
<comment type="cofactor">
    <cofactor evidence="1">
        <name>Mg(2+)</name>
        <dbReference type="ChEBI" id="CHEBI:18420"/>
    </cofactor>
</comment>
<feature type="compositionally biased region" description="Polar residues" evidence="14">
    <location>
        <begin position="1483"/>
        <end position="1501"/>
    </location>
</feature>
<accession>A0A8C1UFH3</accession>
<dbReference type="Pfam" id="PF12202">
    <property type="entry name" value="OSR1_C"/>
    <property type="match status" value="1"/>
</dbReference>
<keyword evidence="4" id="KW-0963">Cytoplasm</keyword>
<evidence type="ECO:0000256" key="5">
    <source>
        <dbReference type="ARBA" id="ARBA00022527"/>
    </source>
</evidence>
<evidence type="ECO:0000256" key="14">
    <source>
        <dbReference type="SAM" id="MobiDB-lite"/>
    </source>
</evidence>
<dbReference type="InterPro" id="IPR008271">
    <property type="entry name" value="Ser/Thr_kinase_AS"/>
</dbReference>
<feature type="coiled-coil region" evidence="13">
    <location>
        <begin position="1247"/>
        <end position="1274"/>
    </location>
</feature>
<keyword evidence="5" id="KW-0723">Serine/threonine-protein kinase</keyword>
<dbReference type="Ensembl" id="ENSCCRT00015037901.1">
    <property type="protein sequence ID" value="ENSCCRP00015036644.1"/>
    <property type="gene ID" value="ENSCCRG00015015269.1"/>
</dbReference>
<dbReference type="SMART" id="SM00220">
    <property type="entry name" value="S_TKc"/>
    <property type="match status" value="1"/>
</dbReference>
<feature type="compositionally biased region" description="Low complexity" evidence="14">
    <location>
        <begin position="915"/>
        <end position="929"/>
    </location>
</feature>
<dbReference type="Gene3D" id="3.30.200.20">
    <property type="entry name" value="Phosphorylase Kinase, domain 1"/>
    <property type="match status" value="1"/>
</dbReference>
<feature type="compositionally biased region" description="Polar residues" evidence="14">
    <location>
        <begin position="1174"/>
        <end position="1189"/>
    </location>
</feature>
<keyword evidence="9" id="KW-0418">Kinase</keyword>
<evidence type="ECO:0000256" key="3">
    <source>
        <dbReference type="ARBA" id="ARBA00012513"/>
    </source>
</evidence>
<feature type="region of interest" description="Disordered" evidence="14">
    <location>
        <begin position="556"/>
        <end position="592"/>
    </location>
</feature>
<dbReference type="FunFam" id="3.10.20.90:FF:000012">
    <property type="entry name" value="Serine/threonine-protein kinase WNK1 isoform 2"/>
    <property type="match status" value="1"/>
</dbReference>
<feature type="region of interest" description="Disordered" evidence="14">
    <location>
        <begin position="689"/>
        <end position="725"/>
    </location>
</feature>
<dbReference type="PANTHER" id="PTHR13902">
    <property type="entry name" value="SERINE/THREONINE-PROTEIN KINASE WNK WITH NO LYSINE -RELATED"/>
    <property type="match status" value="1"/>
</dbReference>
<comment type="subcellular location">
    <subcellularLocation>
        <location evidence="2">Cytoplasm</location>
    </subcellularLocation>
</comment>
<evidence type="ECO:0000256" key="10">
    <source>
        <dbReference type="ARBA" id="ARBA00022840"/>
    </source>
</evidence>
<reference evidence="16" key="1">
    <citation type="submission" date="2025-08" db="UniProtKB">
        <authorList>
            <consortium name="Ensembl"/>
        </authorList>
    </citation>
    <scope>IDENTIFICATION</scope>
</reference>
<evidence type="ECO:0000256" key="2">
    <source>
        <dbReference type="ARBA" id="ARBA00004496"/>
    </source>
</evidence>
<feature type="compositionally biased region" description="Low complexity" evidence="14">
    <location>
        <begin position="1023"/>
        <end position="1046"/>
    </location>
</feature>
<feature type="region of interest" description="Disordered" evidence="14">
    <location>
        <begin position="149"/>
        <end position="173"/>
    </location>
</feature>
<feature type="region of interest" description="Disordered" evidence="14">
    <location>
        <begin position="1117"/>
        <end position="1245"/>
    </location>
</feature>
<feature type="compositionally biased region" description="Basic and acidic residues" evidence="14">
    <location>
        <begin position="556"/>
        <end position="569"/>
    </location>
</feature>
<evidence type="ECO:0000313" key="16">
    <source>
        <dbReference type="Ensembl" id="ENSCCRP00015036644.1"/>
    </source>
</evidence>
<keyword evidence="7" id="KW-0808">Transferase</keyword>
<feature type="compositionally biased region" description="Low complexity" evidence="14">
    <location>
        <begin position="1132"/>
        <end position="1154"/>
    </location>
</feature>
<dbReference type="SUPFAM" id="SSF56112">
    <property type="entry name" value="Protein kinase-like (PK-like)"/>
    <property type="match status" value="1"/>
</dbReference>
<sequence>MSENLNDNMVKFLSPPSKNINGSSSDTLVGERLGVEVRRRHHTMERELLKAEHRFFRRSVINDSNATALELPSKNAILTISTDSHALGCEPPASETKADSVAAQSEELVAPEEEGEGVKTAVESTPVLSANTTHLLSAEAPRLVAELKSVDSADAKREDEKEEDEEGKDKARAKADLRDAKAELEDNEEVETNAVGTSPDGRFLKFDIEIGRGSFKTVYKGLDTETTVEVAWCELQDRKLSKSERQRIKEEAGMLKGLQHPNIVRFYDSWESSLKGRKCIVLVTELMTSGTLKTYLKRFKEMKIKVLRSWCRQILKGLHFLHTRSPPIIHRDLKCDNIFITGPTGSVKIGDLGLATLKRTSFAKSVIGTPEFMAPEMYEEKYDESVDVYAFGMCMLEMATSEYPYSECQNAAQIYRRVTSGVKPGSFDKVAIPEVKEIIEGCIRQNKDERYCIKDLLSHAFFQEETGVRVELAEEDDGELVSIKLLLRIEDVKKLKGKYKENEAIEFSFDLHKDVPDDVAQEMVDSGYVCEGDHKTIAKAIKDRVSLISRKREQRKLVREEQEKRKMVQENDPSQLGPHTDTTDKPPGPALAPVIMESEEHEADQHQQLQQKHLALYICCLLNINKSIHVLPSYVIGQPATLPSAVHATIPLQYHQPPQDGSAPPPGPQILQVQYESLTTDVFGALSGHSDAASGLSDGNEGRHEGRSMKRPQSRSVRSRSRQEKMAKAKLKLNISNIGDRVAECQLETHNRKMVTFKFDLDGDNPVEIAEIMIKSNFILESERESFIEQVRDVIQMADQKGKAQKNSQNQVCVPPSVAAQVVHSAGRRFIVSPVPEVRLCEPFFGPPSADTSFEDSTPVSDPTPAGSVQQDQASFAPGSTQISVVPPTPGGLAPEISQYQSPVPATTVTLTAVTTQVTTPTPTTTQQTRTGRMSPSPAPTESPAPRRLSLPTPSLTPQNVVAESNGLDQAQAAIQQVQVGPSSVPVTQPSVTGDGESDVQGKPPGIEDIHALDQKLRSLFKDSSQSSSNQPDGSGETPSSLSLSSSGNFAPGAFASMVTPTSYVQTSSADLSPQRPQTSVSVTQPDGQTSAEEKEPATSPPEEAFKLGLCQVSVASDQDPGTAQDPAVIVSSSSITTSSTTTTSSSSPSSLSSPENTVHKSQTPPRVSPEPIPSTTTVGRFQVTSSTDIKVGRFSVTPAEGKSSSISSAEGPDSAKESKMTPPTVSITNHYLSSDNDSEPEDEGFKREINKLRERHMGEIQALQNKQKEEIEELYTRLGKMPTSVVIPPTVAIAAGRRRPTKGKGTRSRSGSGTGSFQQGNKQAVESESSVNQSATGKSEAMPGSNVHVLGRTFTILFKEFVFSKSPAANLQHKGTFTADLHQLVDNWARDAKNKMPQVKKGSKKNMTRKYSAPGQLCSMGGHMQATANPTAGRKGSLCVPNQQFGYTCPTYSMPQWAQTSPLSSTPPPAGLQQGFLVPSGAHQSGNNCGSTNLRTTQAS</sequence>
<evidence type="ECO:0000259" key="15">
    <source>
        <dbReference type="PROSITE" id="PS50011"/>
    </source>
</evidence>
<keyword evidence="6" id="KW-0597">Phosphoprotein</keyword>
<feature type="region of interest" description="Disordered" evidence="14">
    <location>
        <begin position="1066"/>
        <end position="1102"/>
    </location>
</feature>
<feature type="compositionally biased region" description="Polar residues" evidence="14">
    <location>
        <begin position="1222"/>
        <end position="1236"/>
    </location>
</feature>
<organism evidence="16 17">
    <name type="scientific">Cyprinus carpio</name>
    <name type="common">Common carp</name>
    <dbReference type="NCBI Taxonomy" id="7962"/>
    <lineage>
        <taxon>Eukaryota</taxon>
        <taxon>Metazoa</taxon>
        <taxon>Chordata</taxon>
        <taxon>Craniata</taxon>
        <taxon>Vertebrata</taxon>
        <taxon>Euteleostomi</taxon>
        <taxon>Actinopterygii</taxon>
        <taxon>Neopterygii</taxon>
        <taxon>Teleostei</taxon>
        <taxon>Ostariophysi</taxon>
        <taxon>Cypriniformes</taxon>
        <taxon>Cyprinidae</taxon>
        <taxon>Cyprininae</taxon>
        <taxon>Cyprinus</taxon>
    </lineage>
</organism>
<evidence type="ECO:0000256" key="1">
    <source>
        <dbReference type="ARBA" id="ARBA00001946"/>
    </source>
</evidence>
<dbReference type="GO" id="GO:0005737">
    <property type="term" value="C:cytoplasm"/>
    <property type="evidence" value="ECO:0007669"/>
    <property type="project" value="UniProtKB-SubCell"/>
</dbReference>
<name>A0A8C1UFH3_CYPCA</name>
<dbReference type="FunFam" id="3.10.20.90:FF:000007">
    <property type="entry name" value="Serine/threonine-protein kinase WNK1 isoform 1"/>
    <property type="match status" value="1"/>
</dbReference>
<feature type="compositionally biased region" description="Polar residues" evidence="14">
    <location>
        <begin position="1066"/>
        <end position="1091"/>
    </location>
</feature>
<feature type="compositionally biased region" description="Polar residues" evidence="14">
    <location>
        <begin position="1155"/>
        <end position="1166"/>
    </location>
</feature>
<evidence type="ECO:0000313" key="17">
    <source>
        <dbReference type="Proteomes" id="UP000694700"/>
    </source>
</evidence>
<dbReference type="Pfam" id="PF24889">
    <property type="entry name" value="CCTL2_WNK"/>
    <property type="match status" value="1"/>
</dbReference>
<feature type="compositionally biased region" description="Polar residues" evidence="14">
    <location>
        <begin position="1318"/>
        <end position="1338"/>
    </location>
</feature>
<dbReference type="InterPro" id="IPR056865">
    <property type="entry name" value="CCTL2_WNK"/>
</dbReference>
<evidence type="ECO:0000256" key="11">
    <source>
        <dbReference type="ARBA" id="ARBA00047899"/>
    </source>
</evidence>
<evidence type="ECO:0000256" key="8">
    <source>
        <dbReference type="ARBA" id="ARBA00022741"/>
    </source>
</evidence>
<evidence type="ECO:0000256" key="4">
    <source>
        <dbReference type="ARBA" id="ARBA00022490"/>
    </source>
</evidence>
<feature type="compositionally biased region" description="Basic and acidic residues" evidence="14">
    <location>
        <begin position="149"/>
        <end position="159"/>
    </location>
</feature>
<comment type="catalytic activity">
    <reaction evidence="12">
        <text>L-seryl-[protein] + ATP = O-phospho-L-seryl-[protein] + ADP + H(+)</text>
        <dbReference type="Rhea" id="RHEA:17989"/>
        <dbReference type="Rhea" id="RHEA-COMP:9863"/>
        <dbReference type="Rhea" id="RHEA-COMP:11604"/>
        <dbReference type="ChEBI" id="CHEBI:15378"/>
        <dbReference type="ChEBI" id="CHEBI:29999"/>
        <dbReference type="ChEBI" id="CHEBI:30616"/>
        <dbReference type="ChEBI" id="CHEBI:83421"/>
        <dbReference type="ChEBI" id="CHEBI:456216"/>
        <dbReference type="EC" id="2.7.11.1"/>
    </reaction>
</comment>
<dbReference type="Proteomes" id="UP000694700">
    <property type="component" value="Unplaced"/>
</dbReference>
<evidence type="ECO:0000256" key="9">
    <source>
        <dbReference type="ARBA" id="ARBA00022777"/>
    </source>
</evidence>